<keyword evidence="2" id="KW-0238">DNA-binding</keyword>
<dbReference type="PROSITE" id="PS51118">
    <property type="entry name" value="HTH_HXLR"/>
    <property type="match status" value="1"/>
</dbReference>
<dbReference type="SUPFAM" id="SSF46785">
    <property type="entry name" value="Winged helix' DNA-binding domain"/>
    <property type="match status" value="1"/>
</dbReference>
<dbReference type="InterPro" id="IPR036388">
    <property type="entry name" value="WH-like_DNA-bd_sf"/>
</dbReference>
<dbReference type="Proteomes" id="UP000179860">
    <property type="component" value="Chromosome 2"/>
</dbReference>
<feature type="domain" description="HTH hxlR-type" evidence="5">
    <location>
        <begin position="14"/>
        <end position="120"/>
    </location>
</feature>
<evidence type="ECO:0000256" key="2">
    <source>
        <dbReference type="ARBA" id="ARBA00023125"/>
    </source>
</evidence>
<organism evidence="6 7">
    <name type="scientific">Paraburkholderia sprentiae WSM5005</name>
    <dbReference type="NCBI Taxonomy" id="754502"/>
    <lineage>
        <taxon>Bacteria</taxon>
        <taxon>Pseudomonadati</taxon>
        <taxon>Pseudomonadota</taxon>
        <taxon>Betaproteobacteria</taxon>
        <taxon>Burkholderiales</taxon>
        <taxon>Burkholderiaceae</taxon>
        <taxon>Paraburkholderia</taxon>
    </lineage>
</organism>
<dbReference type="Gene3D" id="1.10.10.10">
    <property type="entry name" value="Winged helix-like DNA-binding domain superfamily/Winged helix DNA-binding domain"/>
    <property type="match status" value="1"/>
</dbReference>
<evidence type="ECO:0000256" key="3">
    <source>
        <dbReference type="ARBA" id="ARBA00023163"/>
    </source>
</evidence>
<gene>
    <name evidence="6" type="ORF">BJG93_25345</name>
</gene>
<evidence type="ECO:0000313" key="7">
    <source>
        <dbReference type="Proteomes" id="UP000179860"/>
    </source>
</evidence>
<reference evidence="6" key="2">
    <citation type="submission" date="2021-06" db="EMBL/GenBank/DDBJ databases">
        <authorList>
            <person name="Rogers T.H."/>
            <person name="Ramsay J.P."/>
            <person name="Wang P."/>
            <person name="Terpolilli J."/>
        </authorList>
    </citation>
    <scope>NUCLEOTIDE SEQUENCE [LARGE SCALE GENOMIC DNA]</scope>
    <source>
        <strain evidence="6">WSM5005</strain>
    </source>
</reference>
<dbReference type="RefSeq" id="WP_027196128.1">
    <property type="nucleotide sequence ID" value="NZ_CP017562.2"/>
</dbReference>
<dbReference type="InterPro" id="IPR036390">
    <property type="entry name" value="WH_DNA-bd_sf"/>
</dbReference>
<dbReference type="PANTHER" id="PTHR33204">
    <property type="entry name" value="TRANSCRIPTIONAL REGULATOR, MARR FAMILY"/>
    <property type="match status" value="1"/>
</dbReference>
<evidence type="ECO:0000313" key="6">
    <source>
        <dbReference type="EMBL" id="APA88642.1"/>
    </source>
</evidence>
<accession>A0A1I9YR01</accession>
<sequence length="151" mass="17233">METNCYGGPHAAENPQKKTDDLARNVIEQIADKWTILVIDALGTHGEMRFSRLRDEVGGVSQKMLTKTLRQLERDGLVTRYVHPVIPPRVDYQLTPLGRSLLDKICGIWDWVEAHMTEMESARRQFDLGEKRTDRAPSNRDAESGSETRLE</sequence>
<keyword evidence="1" id="KW-0805">Transcription regulation</keyword>
<name>A0A1I9YR01_9BURK</name>
<protein>
    <submittedName>
        <fullName evidence="6">Helix-turn-helix transcriptional regulator</fullName>
    </submittedName>
</protein>
<dbReference type="KEGG" id="pspw:BJG93_25345"/>
<dbReference type="STRING" id="754502.BJG93_25345"/>
<evidence type="ECO:0000256" key="4">
    <source>
        <dbReference type="SAM" id="MobiDB-lite"/>
    </source>
</evidence>
<dbReference type="PANTHER" id="PTHR33204:SF39">
    <property type="entry name" value="TRANSCRIPTIONAL REGULATORY PROTEIN"/>
    <property type="match status" value="1"/>
</dbReference>
<proteinExistence type="predicted"/>
<keyword evidence="3" id="KW-0804">Transcription</keyword>
<dbReference type="InterPro" id="IPR002577">
    <property type="entry name" value="HTH_HxlR"/>
</dbReference>
<reference evidence="6" key="1">
    <citation type="submission" date="2016-09" db="EMBL/GenBank/DDBJ databases">
        <title>The Complete Genome of Burkholderia sprentiae wsm5005.</title>
        <authorList>
            <person name="De Meyer S."/>
            <person name="Wang P."/>
            <person name="Terpolilli J."/>
        </authorList>
    </citation>
    <scope>NUCLEOTIDE SEQUENCE [LARGE SCALE GENOMIC DNA]</scope>
    <source>
        <strain evidence="6">WSM5005</strain>
    </source>
</reference>
<keyword evidence="7" id="KW-1185">Reference proteome</keyword>
<dbReference type="GO" id="GO:0003677">
    <property type="term" value="F:DNA binding"/>
    <property type="evidence" value="ECO:0007669"/>
    <property type="project" value="UniProtKB-KW"/>
</dbReference>
<dbReference type="OrthoDB" id="9807069at2"/>
<dbReference type="Pfam" id="PF01638">
    <property type="entry name" value="HxlR"/>
    <property type="match status" value="1"/>
</dbReference>
<evidence type="ECO:0000259" key="5">
    <source>
        <dbReference type="PROSITE" id="PS51118"/>
    </source>
</evidence>
<feature type="region of interest" description="Disordered" evidence="4">
    <location>
        <begin position="125"/>
        <end position="151"/>
    </location>
</feature>
<dbReference type="EMBL" id="CP017562">
    <property type="protein sequence ID" value="APA88642.1"/>
    <property type="molecule type" value="Genomic_DNA"/>
</dbReference>
<evidence type="ECO:0000256" key="1">
    <source>
        <dbReference type="ARBA" id="ARBA00023015"/>
    </source>
</evidence>
<dbReference type="AlphaFoldDB" id="A0A1I9YR01"/>